<dbReference type="AlphaFoldDB" id="A0A8T1PK88"/>
<comment type="caution">
    <text evidence="4">The sequence shown here is derived from an EMBL/GenBank/DDBJ whole genome shotgun (WGS) entry which is preliminary data.</text>
</comment>
<feature type="region of interest" description="Disordered" evidence="2">
    <location>
        <begin position="734"/>
        <end position="764"/>
    </location>
</feature>
<accession>A0A8T1PK88</accession>
<keyword evidence="1" id="KW-0863">Zinc-finger</keyword>
<feature type="region of interest" description="Disordered" evidence="2">
    <location>
        <begin position="177"/>
        <end position="261"/>
    </location>
</feature>
<feature type="compositionally biased region" description="Polar residues" evidence="2">
    <location>
        <begin position="492"/>
        <end position="501"/>
    </location>
</feature>
<feature type="compositionally biased region" description="Polar residues" evidence="2">
    <location>
        <begin position="244"/>
        <end position="257"/>
    </location>
</feature>
<feature type="compositionally biased region" description="Basic and acidic residues" evidence="2">
    <location>
        <begin position="478"/>
        <end position="491"/>
    </location>
</feature>
<dbReference type="Pfam" id="PF13920">
    <property type="entry name" value="zf-C3HC4_3"/>
    <property type="match status" value="1"/>
</dbReference>
<evidence type="ECO:0000313" key="4">
    <source>
        <dbReference type="EMBL" id="KAG6642428.1"/>
    </source>
</evidence>
<evidence type="ECO:0000259" key="3">
    <source>
        <dbReference type="PROSITE" id="PS50089"/>
    </source>
</evidence>
<feature type="region of interest" description="Disordered" evidence="2">
    <location>
        <begin position="476"/>
        <end position="519"/>
    </location>
</feature>
<sequence>MASSQVDVSSSPPFGCVLKDHNRHDRRRESNAHATFQKSLKSLVRGHLHSCISISSGCSEFDENLKNQNNHVDSWVGNGDTKNHQSLRFMSNNLKNNDSLRSSRILDRWAAQKAREMVSTIEKQSEEAELLSLSNSPTAISSSTSSSRRDDSPASSDSSVGSLNLGASSLVRIWEKRLNQPNRTKSGSSASSTGSTPGFICNDNGSSIEPSLSGEVGDSIDERYDVPRNQDPFSDWESDRTAPSDPSSSTQGQNSDVGESEGVKVADIIQKLISANQTQIPLHSSWSSGEYDHGLSSLHGSPHSEHERHPLWDKVEHRVLHKVMISPRIRGRQAFKDLLMQLQRDRHRELDTLVERRAVSGFPQRGRIQSLIRLRALQREAAIQDKRCSPSPSSEIIMLFQGSSITQLRDRFRTGTEQLATTQVTNTRSPRQEIVNNAADLDNSLAPTQPSDHSNNQEVSITEEHNIPLEEQNSLPHAGEDVHEESSRNSEETSQGTSSEARNIDLEESADPTTPLRFWDENERAEDLEGSSHEYVETDYDWIGDISRPQSYWESCRKARYQEVLSTDNGDMHQLLERRTVSNFLASDLRERIDRLMVARLETQTHAEEEDEDGSQERMEQLMSFLQRRNPSNSHREEDEEEEQQQEEEQEQEQEQEIDEEEDEDDEEEEGGEEEEEVAEEDRDESEEEEEESVISRGHYLEGGGYFDQSSSLLQVPSPSPQWAWTYRDNEVGDHFESPSQHLSSQTDSQNTRQTPSSIDRNSTEMDLIYNLRGHMEQLYQEMSELRKSIKSCMDMQMIMQQSMKQEVHSVRGEGKRSYEGAPKTGNCCICYEMQVDSLLYRCGHMCTCLKCAHELQWSNGKCPICRAPIMDVVRAYVGS</sequence>
<name>A0A8T1PK88_CARIL</name>
<feature type="region of interest" description="Disordered" evidence="2">
    <location>
        <begin position="628"/>
        <end position="695"/>
    </location>
</feature>
<feature type="region of interest" description="Disordered" evidence="2">
    <location>
        <begin position="1"/>
        <end position="32"/>
    </location>
</feature>
<feature type="domain" description="RING-type" evidence="3">
    <location>
        <begin position="828"/>
        <end position="867"/>
    </location>
</feature>
<keyword evidence="1" id="KW-0862">Zinc</keyword>
<dbReference type="EMBL" id="CM031817">
    <property type="protein sequence ID" value="KAG6642428.1"/>
    <property type="molecule type" value="Genomic_DNA"/>
</dbReference>
<keyword evidence="5" id="KW-1185">Reference proteome</keyword>
<dbReference type="GO" id="GO:0008270">
    <property type="term" value="F:zinc ion binding"/>
    <property type="evidence" value="ECO:0007669"/>
    <property type="project" value="UniProtKB-KW"/>
</dbReference>
<reference evidence="4" key="1">
    <citation type="submission" date="2020-12" db="EMBL/GenBank/DDBJ databases">
        <title>WGS assembly of Carya illinoinensis cv. Pawnee.</title>
        <authorList>
            <person name="Platts A."/>
            <person name="Shu S."/>
            <person name="Wright S."/>
            <person name="Barry K."/>
            <person name="Edger P."/>
            <person name="Pires J.C."/>
            <person name="Schmutz J."/>
        </authorList>
    </citation>
    <scope>NUCLEOTIDE SEQUENCE</scope>
    <source>
        <tissue evidence="4">Leaf</tissue>
    </source>
</reference>
<protein>
    <recommendedName>
        <fullName evidence="3">RING-type domain-containing protein</fullName>
    </recommendedName>
</protein>
<dbReference type="PANTHER" id="PTHR47820:SF3">
    <property type="entry name" value="OS07G0499800 PROTEIN"/>
    <property type="match status" value="1"/>
</dbReference>
<feature type="compositionally biased region" description="Low complexity" evidence="2">
    <location>
        <begin position="130"/>
        <end position="146"/>
    </location>
</feature>
<evidence type="ECO:0000313" key="5">
    <source>
        <dbReference type="Proteomes" id="UP000811609"/>
    </source>
</evidence>
<feature type="compositionally biased region" description="Low complexity" evidence="2">
    <location>
        <begin position="184"/>
        <end position="198"/>
    </location>
</feature>
<feature type="compositionally biased region" description="Polar residues" evidence="2">
    <location>
        <begin position="738"/>
        <end position="761"/>
    </location>
</feature>
<dbReference type="Proteomes" id="UP000811609">
    <property type="component" value="Chromosome 9"/>
</dbReference>
<feature type="compositionally biased region" description="Basic and acidic residues" evidence="2">
    <location>
        <begin position="18"/>
        <end position="31"/>
    </location>
</feature>
<dbReference type="CDD" id="cd16647">
    <property type="entry name" value="mRING-HC-C3HC5_NEU1"/>
    <property type="match status" value="1"/>
</dbReference>
<dbReference type="InterPro" id="IPR001841">
    <property type="entry name" value="Znf_RING"/>
</dbReference>
<evidence type="ECO:0000256" key="1">
    <source>
        <dbReference type="PROSITE-ProRule" id="PRU00175"/>
    </source>
</evidence>
<keyword evidence="1" id="KW-0479">Metal-binding</keyword>
<feature type="region of interest" description="Disordered" evidence="2">
    <location>
        <begin position="128"/>
        <end position="162"/>
    </location>
</feature>
<feature type="compositionally biased region" description="Polar residues" evidence="2">
    <location>
        <begin position="1"/>
        <end position="12"/>
    </location>
</feature>
<dbReference type="PROSITE" id="PS50089">
    <property type="entry name" value="ZF_RING_2"/>
    <property type="match status" value="1"/>
</dbReference>
<gene>
    <name evidence="4" type="ORF">CIPAW_09G140200</name>
</gene>
<feature type="compositionally biased region" description="Acidic residues" evidence="2">
    <location>
        <begin position="638"/>
        <end position="693"/>
    </location>
</feature>
<proteinExistence type="predicted"/>
<organism evidence="4 5">
    <name type="scientific">Carya illinoinensis</name>
    <name type="common">Pecan</name>
    <dbReference type="NCBI Taxonomy" id="32201"/>
    <lineage>
        <taxon>Eukaryota</taxon>
        <taxon>Viridiplantae</taxon>
        <taxon>Streptophyta</taxon>
        <taxon>Embryophyta</taxon>
        <taxon>Tracheophyta</taxon>
        <taxon>Spermatophyta</taxon>
        <taxon>Magnoliopsida</taxon>
        <taxon>eudicotyledons</taxon>
        <taxon>Gunneridae</taxon>
        <taxon>Pentapetalae</taxon>
        <taxon>rosids</taxon>
        <taxon>fabids</taxon>
        <taxon>Fagales</taxon>
        <taxon>Juglandaceae</taxon>
        <taxon>Carya</taxon>
    </lineage>
</organism>
<evidence type="ECO:0000256" key="2">
    <source>
        <dbReference type="SAM" id="MobiDB-lite"/>
    </source>
</evidence>
<dbReference type="PANTHER" id="PTHR47820">
    <property type="entry name" value="BNAC05G24000D PROTEIN"/>
    <property type="match status" value="1"/>
</dbReference>